<comment type="similarity">
    <text evidence="1">Belongs to the class-III pyridoxal-phosphate-dependent aminotransferase family.</text>
</comment>
<sequence>MLETTIAKSAVRKNTPGARVGPAELSTKEYTDNPGEIMDLRCPTCGKQYKKRAGFLKHLKTHDVIDARQTSYYLVLPTQQIKLEMAYLQSMPKSETIKLREKHIGGACQLFFRSSPLKIVRGIAQFMFDETGDRYLDCINNVAHVGHCHPHVVEAGRNQMSLISTNNRYLHDELVILAERLVKTLPKPLSVCFLVNSGSEANDLALRLARIHTKNKDVITLDHAYHGHLTSMIDVSPYKFNLPGGPEKPDWVHVAPVPDVYRGKYTYPDDSQSVELLGQLYADEVGVICRKSKKEKGGVCAFIAESLQSCGGQIIPPDGYLKKVYEYVREADGVCIADEVQVGFGRVGTHMWAFETQDVIPDIVTMGKPMGNGHPVAAVITTPEIAKSFCDTGVEYFNTYGGNPVSCAIANAVLDIIEEEKLMERAHRVGNHLLNRCEELKHKHSLIGDVRGKGLFVGVELVTDRKTRTPATAEAKHIVNRMREEKILISRDGPDSNVLKFKPPMVFSSQDADRLVDTLDRVLDELKGNTRTVTNLKLEVRVTPIDDANAEAVLKTNMTQLLKSS</sequence>
<dbReference type="PROSITE" id="PS00028">
    <property type="entry name" value="ZINC_FINGER_C2H2_1"/>
    <property type="match status" value="1"/>
</dbReference>
<dbReference type="CDD" id="cd00610">
    <property type="entry name" value="OAT_like"/>
    <property type="match status" value="1"/>
</dbReference>
<keyword evidence="3" id="KW-0479">Metal-binding</keyword>
<reference evidence="5 6" key="1">
    <citation type="submission" date="2020-04" db="EMBL/GenBank/DDBJ databases">
        <authorList>
            <person name="Wallbank WR R."/>
            <person name="Pardo Diaz C."/>
            <person name="Kozak K."/>
            <person name="Martin S."/>
            <person name="Jiggins C."/>
            <person name="Moest M."/>
            <person name="Warren A I."/>
            <person name="Byers J.R.P. K."/>
            <person name="Montejo-Kovacevich G."/>
            <person name="Yen C E."/>
        </authorList>
    </citation>
    <scope>NUCLEOTIDE SEQUENCE [LARGE SCALE GENOMIC DNA]</scope>
</reference>
<dbReference type="AlphaFoldDB" id="A0A8S0ZZB5"/>
<dbReference type="SUPFAM" id="SSF53383">
    <property type="entry name" value="PLP-dependent transferases"/>
    <property type="match status" value="1"/>
</dbReference>
<dbReference type="GO" id="GO:0005739">
    <property type="term" value="C:mitochondrion"/>
    <property type="evidence" value="ECO:0007669"/>
    <property type="project" value="TreeGrafter"/>
</dbReference>
<evidence type="ECO:0000256" key="2">
    <source>
        <dbReference type="ARBA" id="ARBA00022898"/>
    </source>
</evidence>
<dbReference type="InterPro" id="IPR049704">
    <property type="entry name" value="Aminotrans_3_PPA_site"/>
</dbReference>
<evidence type="ECO:0000256" key="3">
    <source>
        <dbReference type="PROSITE-ProRule" id="PRU00042"/>
    </source>
</evidence>
<dbReference type="InterPro" id="IPR013087">
    <property type="entry name" value="Znf_C2H2_type"/>
</dbReference>
<dbReference type="Gene3D" id="3.40.640.10">
    <property type="entry name" value="Type I PLP-dependent aspartate aminotransferase-like (Major domain)"/>
    <property type="match status" value="1"/>
</dbReference>
<dbReference type="OrthoDB" id="7446186at2759"/>
<evidence type="ECO:0000256" key="1">
    <source>
        <dbReference type="ARBA" id="ARBA00008954"/>
    </source>
</evidence>
<keyword evidence="3" id="KW-0862">Zinc</keyword>
<dbReference type="GO" id="GO:0030170">
    <property type="term" value="F:pyridoxal phosphate binding"/>
    <property type="evidence" value="ECO:0007669"/>
    <property type="project" value="InterPro"/>
</dbReference>
<dbReference type="PROSITE" id="PS00600">
    <property type="entry name" value="AA_TRANSFER_CLASS_3"/>
    <property type="match status" value="1"/>
</dbReference>
<name>A0A8S0ZZB5_ARCPL</name>
<dbReference type="Pfam" id="PF00202">
    <property type="entry name" value="Aminotran_3"/>
    <property type="match status" value="1"/>
</dbReference>
<organism evidence="5 6">
    <name type="scientific">Arctia plantaginis</name>
    <name type="common">Wood tiger moth</name>
    <name type="synonym">Phalaena plantaginis</name>
    <dbReference type="NCBI Taxonomy" id="874455"/>
    <lineage>
        <taxon>Eukaryota</taxon>
        <taxon>Metazoa</taxon>
        <taxon>Ecdysozoa</taxon>
        <taxon>Arthropoda</taxon>
        <taxon>Hexapoda</taxon>
        <taxon>Insecta</taxon>
        <taxon>Pterygota</taxon>
        <taxon>Neoptera</taxon>
        <taxon>Endopterygota</taxon>
        <taxon>Lepidoptera</taxon>
        <taxon>Glossata</taxon>
        <taxon>Ditrysia</taxon>
        <taxon>Noctuoidea</taxon>
        <taxon>Erebidae</taxon>
        <taxon>Arctiinae</taxon>
        <taxon>Arctia</taxon>
    </lineage>
</organism>
<dbReference type="PANTHER" id="PTHR45688:SF13">
    <property type="entry name" value="ALANINE--GLYOXYLATE AMINOTRANSFERASE 2-LIKE"/>
    <property type="match status" value="1"/>
</dbReference>
<accession>A0A8S0ZZB5</accession>
<dbReference type="SMART" id="SM00355">
    <property type="entry name" value="ZnF_C2H2"/>
    <property type="match status" value="1"/>
</dbReference>
<keyword evidence="2" id="KW-0663">Pyridoxal phosphate</keyword>
<dbReference type="Proteomes" id="UP000494256">
    <property type="component" value="Unassembled WGS sequence"/>
</dbReference>
<dbReference type="PROSITE" id="PS50157">
    <property type="entry name" value="ZINC_FINGER_C2H2_2"/>
    <property type="match status" value="1"/>
</dbReference>
<dbReference type="InterPro" id="IPR005814">
    <property type="entry name" value="Aminotrans_3"/>
</dbReference>
<keyword evidence="3" id="KW-0863">Zinc-finger</keyword>
<evidence type="ECO:0000259" key="4">
    <source>
        <dbReference type="PROSITE" id="PS50157"/>
    </source>
</evidence>
<dbReference type="InterPro" id="IPR015424">
    <property type="entry name" value="PyrdxlP-dep_Trfase"/>
</dbReference>
<evidence type="ECO:0000313" key="5">
    <source>
        <dbReference type="EMBL" id="CAB3239384.1"/>
    </source>
</evidence>
<dbReference type="InterPro" id="IPR015421">
    <property type="entry name" value="PyrdxlP-dep_Trfase_major"/>
</dbReference>
<proteinExistence type="inferred from homology"/>
<gene>
    <name evidence="5" type="ORF">APLA_LOCUS8658</name>
</gene>
<dbReference type="GO" id="GO:0008483">
    <property type="term" value="F:transaminase activity"/>
    <property type="evidence" value="ECO:0007669"/>
    <property type="project" value="InterPro"/>
</dbReference>
<dbReference type="GO" id="GO:0008270">
    <property type="term" value="F:zinc ion binding"/>
    <property type="evidence" value="ECO:0007669"/>
    <property type="project" value="UniProtKB-KW"/>
</dbReference>
<dbReference type="PANTHER" id="PTHR45688">
    <property type="match status" value="1"/>
</dbReference>
<evidence type="ECO:0000313" key="6">
    <source>
        <dbReference type="Proteomes" id="UP000494256"/>
    </source>
</evidence>
<dbReference type="InterPro" id="IPR015422">
    <property type="entry name" value="PyrdxlP-dep_Trfase_small"/>
</dbReference>
<dbReference type="Gene3D" id="3.90.1150.10">
    <property type="entry name" value="Aspartate Aminotransferase, domain 1"/>
    <property type="match status" value="1"/>
</dbReference>
<feature type="domain" description="C2H2-type" evidence="4">
    <location>
        <begin position="40"/>
        <end position="62"/>
    </location>
</feature>
<comment type="caution">
    <text evidence="5">The sequence shown here is derived from an EMBL/GenBank/DDBJ whole genome shotgun (WGS) entry which is preliminary data.</text>
</comment>
<dbReference type="EMBL" id="CADEBD010000308">
    <property type="protein sequence ID" value="CAB3239384.1"/>
    <property type="molecule type" value="Genomic_DNA"/>
</dbReference>
<protein>
    <recommendedName>
        <fullName evidence="4">C2H2-type domain-containing protein</fullName>
    </recommendedName>
</protein>